<protein>
    <submittedName>
        <fullName evidence="2">Uncharacterized protein</fullName>
    </submittedName>
</protein>
<dbReference type="Proteomes" id="UP001485043">
    <property type="component" value="Unassembled WGS sequence"/>
</dbReference>
<evidence type="ECO:0000313" key="3">
    <source>
        <dbReference type="Proteomes" id="UP001485043"/>
    </source>
</evidence>
<sequence length="432" mass="47401">MLFAFSFFRTTGCHDSFRKFDTIRTDSWLPNQERLVISEAARATKRGKSLELHGKCKILHMSDSKMTVQIMRLLLAGQELADRLGVNPPPTILNSVSWTTDLTIQQKRGLAVILEQEFAELALTAANQSYSGVVTAPDKGVYQLALASAPSKQLNLDDRSFRTPTSGRSGEQSPLHCAAIPHGTLRIAIIGNGPITPEDRTEINDPTRQTVIRINAANNRLPGERTDVWIMRHSSTAEMNLWGLSQMEPALAQDALNSTHSFWFMVDMKDGWIAASMSLREVHAAYPSISSKPRFAIDAERTPATLRPPGPQIPSTGWLGLTAALECSLHLGASVHLYGFNFHPAHASEHPIEQEADLVNQLAQAGSLTFHETACSGVRICNAMNVSQESERDCHVELDSRGKERSVCGSGRLGFRQKPAMLPNVLSSVTLS</sequence>
<evidence type="ECO:0000256" key="1">
    <source>
        <dbReference type="SAM" id="MobiDB-lite"/>
    </source>
</evidence>
<gene>
    <name evidence="2" type="ORF">WJX84_007750</name>
</gene>
<name>A0AAW1SR20_9CHLO</name>
<keyword evidence="3" id="KW-1185">Reference proteome</keyword>
<accession>A0AAW1SR20</accession>
<evidence type="ECO:0000313" key="2">
    <source>
        <dbReference type="EMBL" id="KAK9853920.1"/>
    </source>
</evidence>
<comment type="caution">
    <text evidence="2">The sequence shown here is derived from an EMBL/GenBank/DDBJ whole genome shotgun (WGS) entry which is preliminary data.</text>
</comment>
<reference evidence="2 3" key="1">
    <citation type="journal article" date="2024" name="Nat. Commun.">
        <title>Phylogenomics reveals the evolutionary origins of lichenization in chlorophyte algae.</title>
        <authorList>
            <person name="Puginier C."/>
            <person name="Libourel C."/>
            <person name="Otte J."/>
            <person name="Skaloud P."/>
            <person name="Haon M."/>
            <person name="Grisel S."/>
            <person name="Petersen M."/>
            <person name="Berrin J.G."/>
            <person name="Delaux P.M."/>
            <person name="Dal Grande F."/>
            <person name="Keller J."/>
        </authorList>
    </citation>
    <scope>NUCLEOTIDE SEQUENCE [LARGE SCALE GENOMIC DNA]</scope>
    <source>
        <strain evidence="2 3">SAG 2523</strain>
    </source>
</reference>
<dbReference type="InterPro" id="IPR038578">
    <property type="entry name" value="GT29-like_sf"/>
</dbReference>
<feature type="compositionally biased region" description="Polar residues" evidence="1">
    <location>
        <begin position="162"/>
        <end position="172"/>
    </location>
</feature>
<proteinExistence type="predicted"/>
<feature type="region of interest" description="Disordered" evidence="1">
    <location>
        <begin position="156"/>
        <end position="175"/>
    </location>
</feature>
<dbReference type="AlphaFoldDB" id="A0AAW1SR20"/>
<dbReference type="Gene3D" id="3.90.1480.20">
    <property type="entry name" value="Glycosyl transferase family 29"/>
    <property type="match status" value="1"/>
</dbReference>
<dbReference type="EMBL" id="JALJOV010001120">
    <property type="protein sequence ID" value="KAK9853920.1"/>
    <property type="molecule type" value="Genomic_DNA"/>
</dbReference>
<organism evidence="2 3">
    <name type="scientific">Apatococcus fuscideae</name>
    <dbReference type="NCBI Taxonomy" id="2026836"/>
    <lineage>
        <taxon>Eukaryota</taxon>
        <taxon>Viridiplantae</taxon>
        <taxon>Chlorophyta</taxon>
        <taxon>core chlorophytes</taxon>
        <taxon>Trebouxiophyceae</taxon>
        <taxon>Chlorellales</taxon>
        <taxon>Chlorellaceae</taxon>
        <taxon>Apatococcus</taxon>
    </lineage>
</organism>